<evidence type="ECO:0000256" key="7">
    <source>
        <dbReference type="SAM" id="Phobius"/>
    </source>
</evidence>
<evidence type="ECO:0000313" key="9">
    <source>
        <dbReference type="EMBL" id="RPF28076.1"/>
    </source>
</evidence>
<sequence>MFLKTERAARRPGRRSTARRLALAALQLALTIVVAAVITIGLETVHALNDPWVPTAERLTGLPTDLVLLGIFLVWSFVVLLFSLTGRLWAAAGIALAVATVIAFADYQKMLQRTEPVYPSDTIYLLQPGFLVETVGPTVAAALALAAIALPVLAWALVRLVRRRRPRPEPLLARRPAYALRAVAGVLSALVLVSAAGFNQPGNPVREIYEDAGTTWAPWNQTENYARNGFVTGTLYNVPAPAMERPEGYDAARMTEIVETYRAVAAETNSTRDPAALAETNVVIVLAETFTDPLNLDGVEVGLDPLPYTRSLMASTTSGTMLSSGFGGGTANVEFEVLTGMALYNFQAQVHTPFQALVPHRSEFPSFLWSLGAPDRATLAIHPYLASFYRRDDAYPVLGFERAEFRDDMTHTDTIERDPHVSDAATFTELLDELRASDEPLLANVVTMQNHGPLSGKYDDPVDVVGPIDDARTERLGNYVRGLAHSDDALAGLVADLEALDERTVVLLYGDHLPSSWPEAVLDLNDERTRYETPWFVWANFPTEKVETPPVLGPNFLVNQMLATVGAPVTPYNALLDELSREVPAMERTMMLDPEGEEITEADLSPRGKELLEDYRLVQYDMVVGEGHVAREMLEVPAGD</sequence>
<comment type="pathway">
    <text evidence="2">Cell wall biogenesis; lipoteichoic acid biosynthesis.</text>
</comment>
<feature type="transmembrane region" description="Helical" evidence="7">
    <location>
        <begin position="178"/>
        <end position="198"/>
    </location>
</feature>
<dbReference type="GO" id="GO:0005886">
    <property type="term" value="C:plasma membrane"/>
    <property type="evidence" value="ECO:0007669"/>
    <property type="project" value="UniProtKB-SubCell"/>
</dbReference>
<proteinExistence type="predicted"/>
<gene>
    <name evidence="9" type="ORF">EDD32_2585</name>
</gene>
<evidence type="ECO:0000259" key="8">
    <source>
        <dbReference type="Pfam" id="PF00884"/>
    </source>
</evidence>
<dbReference type="InterPro" id="IPR017850">
    <property type="entry name" value="Alkaline_phosphatase_core_sf"/>
</dbReference>
<dbReference type="InterPro" id="IPR000917">
    <property type="entry name" value="Sulfatase_N"/>
</dbReference>
<evidence type="ECO:0000256" key="5">
    <source>
        <dbReference type="ARBA" id="ARBA00022989"/>
    </source>
</evidence>
<dbReference type="Gene3D" id="3.40.720.10">
    <property type="entry name" value="Alkaline Phosphatase, subunit A"/>
    <property type="match status" value="1"/>
</dbReference>
<dbReference type="PANTHER" id="PTHR47371:SF3">
    <property type="entry name" value="PHOSPHOGLYCEROL TRANSFERASE I"/>
    <property type="match status" value="1"/>
</dbReference>
<evidence type="ECO:0000256" key="6">
    <source>
        <dbReference type="ARBA" id="ARBA00023136"/>
    </source>
</evidence>
<comment type="caution">
    <text evidence="9">The sequence shown here is derived from an EMBL/GenBank/DDBJ whole genome shotgun (WGS) entry which is preliminary data.</text>
</comment>
<evidence type="ECO:0000256" key="4">
    <source>
        <dbReference type="ARBA" id="ARBA00022692"/>
    </source>
</evidence>
<comment type="subcellular location">
    <subcellularLocation>
        <location evidence="1">Cell membrane</location>
        <topology evidence="1">Multi-pass membrane protein</topology>
    </subcellularLocation>
</comment>
<feature type="transmembrane region" description="Helical" evidence="7">
    <location>
        <begin position="62"/>
        <end position="81"/>
    </location>
</feature>
<keyword evidence="3" id="KW-1003">Cell membrane</keyword>
<dbReference type="CDD" id="cd16015">
    <property type="entry name" value="LTA_synthase"/>
    <property type="match status" value="1"/>
</dbReference>
<evidence type="ECO:0000256" key="1">
    <source>
        <dbReference type="ARBA" id="ARBA00004651"/>
    </source>
</evidence>
<feature type="transmembrane region" description="Helical" evidence="7">
    <location>
        <begin position="88"/>
        <end position="105"/>
    </location>
</feature>
<dbReference type="EMBL" id="RKRA01000001">
    <property type="protein sequence ID" value="RPF28076.1"/>
    <property type="molecule type" value="Genomic_DNA"/>
</dbReference>
<accession>A0A3N4Z870</accession>
<dbReference type="SUPFAM" id="SSF53649">
    <property type="entry name" value="Alkaline phosphatase-like"/>
    <property type="match status" value="1"/>
</dbReference>
<feature type="transmembrane region" description="Helical" evidence="7">
    <location>
        <begin position="139"/>
        <end position="158"/>
    </location>
</feature>
<dbReference type="PANTHER" id="PTHR47371">
    <property type="entry name" value="LIPOTEICHOIC ACID SYNTHASE"/>
    <property type="match status" value="1"/>
</dbReference>
<dbReference type="Pfam" id="PF00884">
    <property type="entry name" value="Sulfatase"/>
    <property type="match status" value="1"/>
</dbReference>
<feature type="domain" description="Sulfatase N-terminal" evidence="8">
    <location>
        <begin position="281"/>
        <end position="566"/>
    </location>
</feature>
<keyword evidence="4 7" id="KW-0812">Transmembrane</keyword>
<dbReference type="RefSeq" id="WP_123918068.1">
    <property type="nucleotide sequence ID" value="NZ_RKRA01000001.1"/>
</dbReference>
<feature type="transmembrane region" description="Helical" evidence="7">
    <location>
        <begin position="21"/>
        <end position="42"/>
    </location>
</feature>
<evidence type="ECO:0000256" key="3">
    <source>
        <dbReference type="ARBA" id="ARBA00022475"/>
    </source>
</evidence>
<name>A0A3N4Z870_9MICO</name>
<keyword evidence="9" id="KW-0808">Transferase</keyword>
<keyword evidence="10" id="KW-1185">Reference proteome</keyword>
<dbReference type="GO" id="GO:0016740">
    <property type="term" value="F:transferase activity"/>
    <property type="evidence" value="ECO:0007669"/>
    <property type="project" value="UniProtKB-KW"/>
</dbReference>
<organism evidence="9 10">
    <name type="scientific">Georgenia muralis</name>
    <dbReference type="NCBI Taxonomy" id="154117"/>
    <lineage>
        <taxon>Bacteria</taxon>
        <taxon>Bacillati</taxon>
        <taxon>Actinomycetota</taxon>
        <taxon>Actinomycetes</taxon>
        <taxon>Micrococcales</taxon>
        <taxon>Bogoriellaceae</taxon>
        <taxon>Georgenia</taxon>
    </lineage>
</organism>
<dbReference type="InterPro" id="IPR050448">
    <property type="entry name" value="OpgB/LTA_synthase_biosynth"/>
</dbReference>
<evidence type="ECO:0000256" key="2">
    <source>
        <dbReference type="ARBA" id="ARBA00004936"/>
    </source>
</evidence>
<keyword evidence="5 7" id="KW-1133">Transmembrane helix</keyword>
<dbReference type="Proteomes" id="UP000280726">
    <property type="component" value="Unassembled WGS sequence"/>
</dbReference>
<reference evidence="9 10" key="1">
    <citation type="submission" date="2018-11" db="EMBL/GenBank/DDBJ databases">
        <title>Sequencing the genomes of 1000 actinobacteria strains.</title>
        <authorList>
            <person name="Klenk H.-P."/>
        </authorList>
    </citation>
    <scope>NUCLEOTIDE SEQUENCE [LARGE SCALE GENOMIC DNA]</scope>
    <source>
        <strain evidence="9 10">DSM 14418</strain>
    </source>
</reference>
<evidence type="ECO:0000313" key="10">
    <source>
        <dbReference type="Proteomes" id="UP000280726"/>
    </source>
</evidence>
<protein>
    <submittedName>
        <fullName evidence="9">Phosphoglycerol transferase MdoB-like AlkP superfamily enzyme</fullName>
    </submittedName>
</protein>
<dbReference type="OrthoDB" id="5363296at2"/>
<dbReference type="AlphaFoldDB" id="A0A3N4Z870"/>
<keyword evidence="6 7" id="KW-0472">Membrane</keyword>